<evidence type="ECO:0000313" key="5">
    <source>
        <dbReference type="Proteomes" id="UP000325313"/>
    </source>
</evidence>
<feature type="region of interest" description="Disordered" evidence="1">
    <location>
        <begin position="504"/>
        <end position="535"/>
    </location>
</feature>
<name>A0A5B0P0W2_PUCGR</name>
<accession>A0A5B0P0W2</accession>
<comment type="caution">
    <text evidence="2">The sequence shown here is derived from an EMBL/GenBank/DDBJ whole genome shotgun (WGS) entry which is preliminary data.</text>
</comment>
<dbReference type="Proteomes" id="UP000324748">
    <property type="component" value="Unassembled WGS sequence"/>
</dbReference>
<reference evidence="4 5" key="1">
    <citation type="submission" date="2019-05" db="EMBL/GenBank/DDBJ databases">
        <title>Emergence of the Ug99 lineage of the wheat stem rust pathogen through somatic hybridization.</title>
        <authorList>
            <person name="Li F."/>
            <person name="Upadhyaya N.M."/>
            <person name="Sperschneider J."/>
            <person name="Matny O."/>
            <person name="Nguyen-Phuc H."/>
            <person name="Mago R."/>
            <person name="Raley C."/>
            <person name="Miller M.E."/>
            <person name="Silverstein K.A.T."/>
            <person name="Henningsen E."/>
            <person name="Hirsch C.D."/>
            <person name="Visser B."/>
            <person name="Pretorius Z.A."/>
            <person name="Steffenson B.J."/>
            <person name="Schwessinger B."/>
            <person name="Dodds P.N."/>
            <person name="Figueroa M."/>
        </authorList>
    </citation>
    <scope>NUCLEOTIDE SEQUENCE [LARGE SCALE GENOMIC DNA]</scope>
    <source>
        <strain evidence="2">21-0</strain>
        <strain evidence="3 5">Ug99</strain>
    </source>
</reference>
<dbReference type="EMBL" id="VSWC01000079">
    <property type="protein sequence ID" value="KAA1095185.1"/>
    <property type="molecule type" value="Genomic_DNA"/>
</dbReference>
<proteinExistence type="predicted"/>
<evidence type="ECO:0000313" key="2">
    <source>
        <dbReference type="EMBL" id="KAA1095185.1"/>
    </source>
</evidence>
<organism evidence="2 4">
    <name type="scientific">Puccinia graminis f. sp. tritici</name>
    <dbReference type="NCBI Taxonomy" id="56615"/>
    <lineage>
        <taxon>Eukaryota</taxon>
        <taxon>Fungi</taxon>
        <taxon>Dikarya</taxon>
        <taxon>Basidiomycota</taxon>
        <taxon>Pucciniomycotina</taxon>
        <taxon>Pucciniomycetes</taxon>
        <taxon>Pucciniales</taxon>
        <taxon>Pucciniaceae</taxon>
        <taxon>Puccinia</taxon>
    </lineage>
</organism>
<dbReference type="EMBL" id="VDEP01000238">
    <property type="protein sequence ID" value="KAA1121456.1"/>
    <property type="molecule type" value="Genomic_DNA"/>
</dbReference>
<dbReference type="OrthoDB" id="3189033at2759"/>
<gene>
    <name evidence="2" type="ORF">PGT21_036443</name>
    <name evidence="3" type="ORF">PGTUg99_027123</name>
</gene>
<keyword evidence="4" id="KW-1185">Reference proteome</keyword>
<evidence type="ECO:0000313" key="3">
    <source>
        <dbReference type="EMBL" id="KAA1121456.1"/>
    </source>
</evidence>
<protein>
    <submittedName>
        <fullName evidence="2">Uncharacterized protein</fullName>
    </submittedName>
</protein>
<feature type="compositionally biased region" description="Polar residues" evidence="1">
    <location>
        <begin position="504"/>
        <end position="514"/>
    </location>
</feature>
<dbReference type="Proteomes" id="UP000325313">
    <property type="component" value="Unassembled WGS sequence"/>
</dbReference>
<evidence type="ECO:0000313" key="4">
    <source>
        <dbReference type="Proteomes" id="UP000324748"/>
    </source>
</evidence>
<dbReference type="AlphaFoldDB" id="A0A5B0P0W2"/>
<evidence type="ECO:0000256" key="1">
    <source>
        <dbReference type="SAM" id="MobiDB-lite"/>
    </source>
</evidence>
<sequence length="591" mass="65783">MIFSKVKGTSVAATGFNQQIIELSPEEEEDIKACHQKPSASTQSSSTTINSSEEEVFASLIFAIPLPKPTDDYYLPDNPTAPLLLYTLPRSVYEKPPKNPKTGKRPREKIVKKIQRSWQKSIQQAEDIKRGDYPRPTWMKKIIGGAFWFMAACLRFITISDAQMLARLPPVRKIGPIQILYSKTSFVSDKSHMLQKTKPASLTDDQARTSLMNALSQARKQAKIRAIISGCLLPAALAAEIYVPLVFEITLVFFVVQWRSWKKAKFLVERNNDQAILPTRTPNDLETGNPVVTKSSRDKLELQVGEVAKCQKINELIYRSCSKHDPLKFPCLKENTPSVEAFTSQDIVIDCTAVHQCTRDTKDNSQSTVIKPVSVPDRKAELESVQIIINTGILSTAKIEKDIPSKTKSSFDGIVITIPASDEDNEADCGLGGETEKRAPHSRRGADVVVNKELAKIEPTLVAATSVPSNTRSSSSVAILAPPGVAKVMPPELHRGQKITTRFDTNQAPTSPVPTSEIARPTLPSGNQSHQPKSVPHTEIASLLIKTFQEHLPVNIHARHESNERRIAEDFNRFLNRRTKEYVKTLKKKKK</sequence>